<keyword evidence="1" id="KW-1133">Transmembrane helix</keyword>
<keyword evidence="1" id="KW-0812">Transmembrane</keyword>
<feature type="transmembrane region" description="Helical" evidence="1">
    <location>
        <begin position="311"/>
        <end position="333"/>
    </location>
</feature>
<evidence type="ECO:0000313" key="3">
    <source>
        <dbReference type="Proteomes" id="UP000554482"/>
    </source>
</evidence>
<dbReference type="PANTHER" id="PTHR37891">
    <property type="entry name" value="OS06G0113900 PROTEIN"/>
    <property type="match status" value="1"/>
</dbReference>
<protein>
    <recommendedName>
        <fullName evidence="4">Major facilitator superfamily domain-containing protein</fullName>
    </recommendedName>
</protein>
<feature type="transmembrane region" description="Helical" evidence="1">
    <location>
        <begin position="72"/>
        <end position="97"/>
    </location>
</feature>
<gene>
    <name evidence="2" type="ORF">FRX31_032357</name>
</gene>
<dbReference type="AlphaFoldDB" id="A0A7J6UZK7"/>
<feature type="transmembrane region" description="Helical" evidence="1">
    <location>
        <begin position="172"/>
        <end position="191"/>
    </location>
</feature>
<feature type="transmembrane region" description="Helical" evidence="1">
    <location>
        <begin position="197"/>
        <end position="214"/>
    </location>
</feature>
<feature type="transmembrane region" description="Helical" evidence="1">
    <location>
        <begin position="278"/>
        <end position="299"/>
    </location>
</feature>
<dbReference type="OrthoDB" id="1869137at2759"/>
<keyword evidence="1" id="KW-0472">Membrane</keyword>
<evidence type="ECO:0000313" key="2">
    <source>
        <dbReference type="EMBL" id="KAF5178057.1"/>
    </source>
</evidence>
<organism evidence="2 3">
    <name type="scientific">Thalictrum thalictroides</name>
    <name type="common">Rue-anemone</name>
    <name type="synonym">Anemone thalictroides</name>
    <dbReference type="NCBI Taxonomy" id="46969"/>
    <lineage>
        <taxon>Eukaryota</taxon>
        <taxon>Viridiplantae</taxon>
        <taxon>Streptophyta</taxon>
        <taxon>Embryophyta</taxon>
        <taxon>Tracheophyta</taxon>
        <taxon>Spermatophyta</taxon>
        <taxon>Magnoliopsida</taxon>
        <taxon>Ranunculales</taxon>
        <taxon>Ranunculaceae</taxon>
        <taxon>Thalictroideae</taxon>
        <taxon>Thalictrum</taxon>
    </lineage>
</organism>
<feature type="transmembrane region" description="Helical" evidence="1">
    <location>
        <begin position="446"/>
        <end position="466"/>
    </location>
</feature>
<feature type="transmembrane region" description="Helical" evidence="1">
    <location>
        <begin position="384"/>
        <end position="405"/>
    </location>
</feature>
<evidence type="ECO:0000256" key="1">
    <source>
        <dbReference type="SAM" id="Phobius"/>
    </source>
</evidence>
<feature type="transmembrane region" description="Helical" evidence="1">
    <location>
        <begin position="141"/>
        <end position="160"/>
    </location>
</feature>
<proteinExistence type="predicted"/>
<accession>A0A7J6UZK7</accession>
<dbReference type="PANTHER" id="PTHR37891:SF1">
    <property type="entry name" value="OS06G0113900 PROTEIN"/>
    <property type="match status" value="1"/>
</dbReference>
<dbReference type="Proteomes" id="UP000554482">
    <property type="component" value="Unassembled WGS sequence"/>
</dbReference>
<feature type="transmembrane region" description="Helical" evidence="1">
    <location>
        <begin position="353"/>
        <end position="372"/>
    </location>
</feature>
<feature type="transmembrane region" description="Helical" evidence="1">
    <location>
        <begin position="244"/>
        <end position="266"/>
    </location>
</feature>
<keyword evidence="3" id="KW-1185">Reference proteome</keyword>
<comment type="caution">
    <text evidence="2">The sequence shown here is derived from an EMBL/GenBank/DDBJ whole genome shotgun (WGS) entry which is preliminary data.</text>
</comment>
<name>A0A7J6UZK7_THATH</name>
<feature type="transmembrane region" description="Helical" evidence="1">
    <location>
        <begin position="417"/>
        <end position="439"/>
    </location>
</feature>
<dbReference type="EMBL" id="JABWDY010040529">
    <property type="protein sequence ID" value="KAF5178057.1"/>
    <property type="molecule type" value="Genomic_DNA"/>
</dbReference>
<sequence length="514" mass="56131">MAAGGNSSTPDDVDQDSHAADHHANIAIQTDDKELAMVTPDIHNVSVKIKRANVFYNDFAGIEEQPSNGEIILWYIYSLCSTFVHTVLVPIIFPLIISQIVTDITLTAPEEGCSPKSWELYQRLIHRSITVSSSSFTPLEWTAISWATGIFLATPILGLISRPLDHGRSHNLIFGGATVIGALFCLPSGAFKVKWIFPPYIAVIVAASMVTNASHTRHFGVMVRGLARPTTFESHRQFPQRRSVGSWLSLHATAVGCLGGGIISAFTYRMLHHKEKFLSLWVVSIFSGLKWIVGSAHAFSVNRGGSPRMLYVLGQLCVKPVFMLLLWLTYFIFPLFSLPLLHPLQQFVKTDALRMQLLGFFISATTSGLGFYYRHANWRHPHILTMVAVQSTATGILHAFGRVLLLDCTPPGKEGAFSVWFAWARALGACGGFAVASVFPGTVNKSFAFTFATSLAGALVLIFGNISNYGGAVAAGHVMQDSSEKGSPVRGLDRDSDQYGSVVLEAKLNDRNIC</sequence>
<reference evidence="2 3" key="1">
    <citation type="submission" date="2020-06" db="EMBL/GenBank/DDBJ databases">
        <title>Transcriptomic and genomic resources for Thalictrum thalictroides and T. hernandezii: Facilitating candidate gene discovery in an emerging model plant lineage.</title>
        <authorList>
            <person name="Arias T."/>
            <person name="Riano-Pachon D.M."/>
            <person name="Di Stilio V.S."/>
        </authorList>
    </citation>
    <scope>NUCLEOTIDE SEQUENCE [LARGE SCALE GENOMIC DNA]</scope>
    <source>
        <strain evidence="3">cv. WT478/WT964</strain>
        <tissue evidence="2">Leaves</tissue>
    </source>
</reference>
<evidence type="ECO:0008006" key="4">
    <source>
        <dbReference type="Google" id="ProtNLM"/>
    </source>
</evidence>